<dbReference type="SUPFAM" id="SSF53448">
    <property type="entry name" value="Nucleotide-diphospho-sugar transferases"/>
    <property type="match status" value="1"/>
</dbReference>
<dbReference type="Proteomes" id="UP000503462">
    <property type="component" value="Chromosome 1"/>
</dbReference>
<dbReference type="Gene3D" id="3.90.550.10">
    <property type="entry name" value="Spore Coat Polysaccharide Biosynthesis Protein SpsA, Chain A"/>
    <property type="match status" value="1"/>
</dbReference>
<dbReference type="GO" id="GO:0016757">
    <property type="term" value="F:glycosyltransferase activity"/>
    <property type="evidence" value="ECO:0007669"/>
    <property type="project" value="InterPro"/>
</dbReference>
<dbReference type="InterPro" id="IPR029044">
    <property type="entry name" value="Nucleotide-diphossugar_trans"/>
</dbReference>
<keyword evidence="2" id="KW-1185">Reference proteome</keyword>
<reference evidence="1 2" key="1">
    <citation type="journal article" date="2016" name="Sci. Rep.">
        <title>Peltaster fructicola genome reveals evolution from an invasive phytopathogen to an ectophytic parasite.</title>
        <authorList>
            <person name="Xu C."/>
            <person name="Chen H."/>
            <person name="Gleason M.L."/>
            <person name="Xu J.R."/>
            <person name="Liu H."/>
            <person name="Zhang R."/>
            <person name="Sun G."/>
        </authorList>
    </citation>
    <scope>NUCLEOTIDE SEQUENCE [LARGE SCALE GENOMIC DNA]</scope>
    <source>
        <strain evidence="1 2">LNHT1506</strain>
    </source>
</reference>
<dbReference type="InterPro" id="IPR002495">
    <property type="entry name" value="Glyco_trans_8"/>
</dbReference>
<dbReference type="EMBL" id="CP051139">
    <property type="protein sequence ID" value="QIW96273.1"/>
    <property type="molecule type" value="Genomic_DNA"/>
</dbReference>
<evidence type="ECO:0000313" key="1">
    <source>
        <dbReference type="EMBL" id="QIW96273.1"/>
    </source>
</evidence>
<dbReference type="AlphaFoldDB" id="A0A6H0XNH8"/>
<dbReference type="Pfam" id="PF01501">
    <property type="entry name" value="Glyco_transf_8"/>
    <property type="match status" value="1"/>
</dbReference>
<protein>
    <recommendedName>
        <fullName evidence="3">Nucleotide-diphospho-sugar transferase domain-containing protein</fullName>
    </recommendedName>
</protein>
<dbReference type="OrthoDB" id="2014201at2759"/>
<evidence type="ECO:0000313" key="2">
    <source>
        <dbReference type="Proteomes" id="UP000503462"/>
    </source>
</evidence>
<dbReference type="InterPro" id="IPR050587">
    <property type="entry name" value="GNT1/Glycosyltrans_8"/>
</dbReference>
<proteinExistence type="predicted"/>
<organism evidence="1 2">
    <name type="scientific">Peltaster fructicola</name>
    <dbReference type="NCBI Taxonomy" id="286661"/>
    <lineage>
        <taxon>Eukaryota</taxon>
        <taxon>Fungi</taxon>
        <taxon>Dikarya</taxon>
        <taxon>Ascomycota</taxon>
        <taxon>Pezizomycotina</taxon>
        <taxon>Dothideomycetes</taxon>
        <taxon>Dothideomycetes incertae sedis</taxon>
        <taxon>Peltaster</taxon>
    </lineage>
</organism>
<name>A0A6H0XNH8_9PEZI</name>
<gene>
    <name evidence="1" type="ORF">AMS68_001791</name>
</gene>
<accession>A0A6H0XNH8</accession>
<evidence type="ECO:0008006" key="3">
    <source>
        <dbReference type="Google" id="ProtNLM"/>
    </source>
</evidence>
<dbReference type="PANTHER" id="PTHR11183">
    <property type="entry name" value="GLYCOGENIN SUBFAMILY MEMBER"/>
    <property type="match status" value="1"/>
</dbReference>
<sequence>MQLPRSYRLISAVLVFICILTGIAWSSGAFRHHVRAFVEKFQGHTGRNAYALLLTSSENERYFQSTRVMLYQLLHSDFAGDIPVLVLVTKDVAQKDRARLKKDGAHVVPIEKIEAAEWMDAAESRWQDLLTKLRIFEQVEYDKICYLDTDILIVKNMDGVFDDPATEIQSTLDKGENVEAAFPEHYMFAARTDSWDYEHSSENPNYFNGGFLVFKPSQAMFNYYMELAKTQDLFDWGMMEQSLLNYAHRQGGSMPWQQMRKEWITDHPTEDDYNKGLKAFHDKFWDWQPAQSQFLHDMYMAREKEMEDYWKNKG</sequence>